<comment type="caution">
    <text evidence="1">The sequence shown here is derived from an EMBL/GenBank/DDBJ whole genome shotgun (WGS) entry which is preliminary data.</text>
</comment>
<name>A0A7C3N8Y1_9CREN</name>
<sequence>MRVKHASVNRLYWSLGRAEGDKVFGVELHRSGSLIKRTVIARGKYGREEVIFEEVYSEEEFAEILSAANELLTPKGLGCSPEAKRRAILGMISTLRGWLDEF</sequence>
<protein>
    <submittedName>
        <fullName evidence="1">Uncharacterized protein</fullName>
    </submittedName>
</protein>
<accession>A0A7C3N8Y1</accession>
<reference evidence="1" key="1">
    <citation type="journal article" date="2020" name="mSystems">
        <title>Genome- and Community-Level Interaction Insights into Carbon Utilization and Element Cycling Functions of Hydrothermarchaeota in Hydrothermal Sediment.</title>
        <authorList>
            <person name="Zhou Z."/>
            <person name="Liu Y."/>
            <person name="Xu W."/>
            <person name="Pan J."/>
            <person name="Luo Z.H."/>
            <person name="Li M."/>
        </authorList>
    </citation>
    <scope>NUCLEOTIDE SEQUENCE [LARGE SCALE GENOMIC DNA]</scope>
    <source>
        <strain evidence="1">SpSt-468</strain>
    </source>
</reference>
<evidence type="ECO:0000313" key="1">
    <source>
        <dbReference type="EMBL" id="HFK21294.1"/>
    </source>
</evidence>
<dbReference type="AlphaFoldDB" id="A0A7C3N8Y1"/>
<proteinExistence type="predicted"/>
<dbReference type="EMBL" id="DSTX01000013">
    <property type="protein sequence ID" value="HFK21294.1"/>
    <property type="molecule type" value="Genomic_DNA"/>
</dbReference>
<organism evidence="1">
    <name type="scientific">Candidatus Methanomethylicus mesodigestus</name>
    <dbReference type="NCBI Taxonomy" id="1867258"/>
    <lineage>
        <taxon>Archaea</taxon>
        <taxon>Thermoproteota</taxon>
        <taxon>Methanosuratincolia</taxon>
        <taxon>Candidatus Methanomethylicales</taxon>
        <taxon>Candidatus Methanomethylicaceae</taxon>
        <taxon>Candidatus Methanomethylicus</taxon>
    </lineage>
</organism>
<gene>
    <name evidence="1" type="ORF">ENS19_08485</name>
</gene>